<sequence>MKKRTAVIVIAAVVVAAVIAAISLSALNNSAPAPGASPAASGPVSGTVEIPNFLQQSFPSTDWSQADPAISQALSGGPPKDGIPAIDEPQFEPVASFEHPDEVQAILVQGETETKAYPYNILVWHEIVNDTIDGSPISVTFCPLCGSAAVFDSVLPGGETTTFGVSGGLLESNMIMFDRNTETLWQQSTGKALAGEHYPNQLELHSFQLLSVGEIKDRYPDAAILSEDTGYSRGYDNNPYAGYDDSESFYFAPSRIDDRYPSKMIFVAFTVGDTHVAAPWLQLEDGRSYETIVDGQEVTLEKNGGELQIVGPDAVEIPFYFEMWFSWAVQNDDGQVFDPEAE</sequence>
<evidence type="ECO:0000313" key="2">
    <source>
        <dbReference type="Proteomes" id="UP001500943"/>
    </source>
</evidence>
<dbReference type="Pfam" id="PF11376">
    <property type="entry name" value="DUF3179"/>
    <property type="match status" value="1"/>
</dbReference>
<dbReference type="EMBL" id="BAAAKW010000017">
    <property type="protein sequence ID" value="GAA1212037.1"/>
    <property type="molecule type" value="Genomic_DNA"/>
</dbReference>
<comment type="caution">
    <text evidence="1">The sequence shown here is derived from an EMBL/GenBank/DDBJ whole genome shotgun (WGS) entry which is preliminary data.</text>
</comment>
<organism evidence="1 2">
    <name type="scientific">Rhodoglobus aureus</name>
    <dbReference type="NCBI Taxonomy" id="191497"/>
    <lineage>
        <taxon>Bacteria</taxon>
        <taxon>Bacillati</taxon>
        <taxon>Actinomycetota</taxon>
        <taxon>Actinomycetes</taxon>
        <taxon>Micrococcales</taxon>
        <taxon>Microbacteriaceae</taxon>
        <taxon>Rhodoglobus</taxon>
    </lineage>
</organism>
<dbReference type="Proteomes" id="UP001500943">
    <property type="component" value="Unassembled WGS sequence"/>
</dbReference>
<dbReference type="RefSeq" id="WP_343923581.1">
    <property type="nucleotide sequence ID" value="NZ_BAAAKW010000017.1"/>
</dbReference>
<accession>A0ABN1VHS6</accession>
<gene>
    <name evidence="1" type="ORF">GCM10009655_09070</name>
</gene>
<name>A0ABN1VHS6_9MICO</name>
<proteinExistence type="predicted"/>
<dbReference type="InterPro" id="IPR021516">
    <property type="entry name" value="DUF3179"/>
</dbReference>
<keyword evidence="2" id="KW-1185">Reference proteome</keyword>
<evidence type="ECO:0000313" key="1">
    <source>
        <dbReference type="EMBL" id="GAA1212037.1"/>
    </source>
</evidence>
<protein>
    <submittedName>
        <fullName evidence="1">DUF3179 domain-containing protein</fullName>
    </submittedName>
</protein>
<reference evidence="1 2" key="1">
    <citation type="journal article" date="2019" name="Int. J. Syst. Evol. Microbiol.">
        <title>The Global Catalogue of Microorganisms (GCM) 10K type strain sequencing project: providing services to taxonomists for standard genome sequencing and annotation.</title>
        <authorList>
            <consortium name="The Broad Institute Genomics Platform"/>
            <consortium name="The Broad Institute Genome Sequencing Center for Infectious Disease"/>
            <person name="Wu L."/>
            <person name="Ma J."/>
        </authorList>
    </citation>
    <scope>NUCLEOTIDE SEQUENCE [LARGE SCALE GENOMIC DNA]</scope>
    <source>
        <strain evidence="1 2">JCM 12762</strain>
    </source>
</reference>